<gene>
    <name evidence="5" type="ORF">PSSU_0590</name>
</gene>
<evidence type="ECO:0000259" key="4">
    <source>
        <dbReference type="Pfam" id="PF16325"/>
    </source>
</evidence>
<dbReference type="PROSITE" id="PS01276">
    <property type="entry name" value="PEPTIDASE_U32"/>
    <property type="match status" value="1"/>
</dbReference>
<dbReference type="InterPro" id="IPR001539">
    <property type="entry name" value="Peptidase_U32"/>
</dbReference>
<accession>A0A261F1H2</accession>
<dbReference type="Pfam" id="PF01136">
    <property type="entry name" value="Peptidase_U32"/>
    <property type="match status" value="1"/>
</dbReference>
<dbReference type="PANTHER" id="PTHR30217">
    <property type="entry name" value="PEPTIDASE U32 FAMILY"/>
    <property type="match status" value="1"/>
</dbReference>
<name>A0A261F1H2_9BIFI</name>
<dbReference type="EMBL" id="MWWQ01000005">
    <property type="protein sequence ID" value="OZG52972.1"/>
    <property type="molecule type" value="Genomic_DNA"/>
</dbReference>
<dbReference type="SUPFAM" id="SSF51395">
    <property type="entry name" value="FMN-linked oxidoreductases"/>
    <property type="match status" value="1"/>
</dbReference>
<dbReference type="AlphaFoldDB" id="A0A261F1H2"/>
<dbReference type="Gene3D" id="2.40.30.10">
    <property type="entry name" value="Translation factors"/>
    <property type="match status" value="1"/>
</dbReference>
<dbReference type="Proteomes" id="UP000216454">
    <property type="component" value="Unassembled WGS sequence"/>
</dbReference>
<evidence type="ECO:0000313" key="5">
    <source>
        <dbReference type="EMBL" id="OZG52972.1"/>
    </source>
</evidence>
<organism evidence="5 6">
    <name type="scientific">Pseudoscardovia suis</name>
    <dbReference type="NCBI Taxonomy" id="987063"/>
    <lineage>
        <taxon>Bacteria</taxon>
        <taxon>Bacillati</taxon>
        <taxon>Actinomycetota</taxon>
        <taxon>Actinomycetes</taxon>
        <taxon>Bifidobacteriales</taxon>
        <taxon>Bifidobacteriaceae</taxon>
        <taxon>Pseudoscardovia</taxon>
    </lineage>
</organism>
<dbReference type="PANTHER" id="PTHR30217:SF6">
    <property type="entry name" value="TRNA HYDROXYLATION PROTEIN P"/>
    <property type="match status" value="1"/>
</dbReference>
<evidence type="ECO:0000256" key="3">
    <source>
        <dbReference type="ARBA" id="ARBA00038374"/>
    </source>
</evidence>
<evidence type="ECO:0000313" key="6">
    <source>
        <dbReference type="Proteomes" id="UP000216454"/>
    </source>
</evidence>
<dbReference type="GO" id="GO:0008233">
    <property type="term" value="F:peptidase activity"/>
    <property type="evidence" value="ECO:0007669"/>
    <property type="project" value="UniProtKB-KW"/>
</dbReference>
<keyword evidence="6" id="KW-1185">Reference proteome</keyword>
<dbReference type="InterPro" id="IPR051454">
    <property type="entry name" value="RNA/ubiquinone_mod_enzymes"/>
</dbReference>
<reference evidence="5 6" key="1">
    <citation type="journal article" date="2017" name="BMC Genomics">
        <title>Comparative genomic and phylogenomic analyses of the Bifidobacteriaceae family.</title>
        <authorList>
            <person name="Lugli G.A."/>
            <person name="Milani C."/>
            <person name="Turroni F."/>
            <person name="Duranti S."/>
            <person name="Mancabelli L."/>
            <person name="Mangifesta M."/>
            <person name="Ferrario C."/>
            <person name="Modesto M."/>
            <person name="Mattarelli P."/>
            <person name="Jiri K."/>
            <person name="van Sinderen D."/>
            <person name="Ventura M."/>
        </authorList>
    </citation>
    <scope>NUCLEOTIDE SEQUENCE [LARGE SCALE GENOMIC DNA]</scope>
    <source>
        <strain evidence="5 6">DSM 24744</strain>
    </source>
</reference>
<dbReference type="InterPro" id="IPR032525">
    <property type="entry name" value="Peptidase_U32_C"/>
</dbReference>
<comment type="caution">
    <text evidence="5">The sequence shown here is derived from an EMBL/GenBank/DDBJ whole genome shotgun (WGS) entry which is preliminary data.</text>
</comment>
<protein>
    <submittedName>
        <fullName evidence="5">Peptidase family U32</fullName>
    </submittedName>
</protein>
<feature type="domain" description="Peptidase family U32 C-terminal" evidence="4">
    <location>
        <begin position="355"/>
        <end position="436"/>
    </location>
</feature>
<evidence type="ECO:0000256" key="1">
    <source>
        <dbReference type="ARBA" id="ARBA00022670"/>
    </source>
</evidence>
<sequence length="447" mass="49423">MSVEMNATTSYSSETSKPIIARRRRPEVLAPAGNMTAFKAAVDFGADAVYCSGKMFGMRSAPRNFTLDELHEAAEYAHERGARIYVTCNILPTNPEVEGIREYLGQLDRVGVDAVIVTDIGVMMMARQVAPRLEIHISTQAGVTNYLAAATLRDLGAKRVVLARELALEDVAQIRAHTPDDLDIECFVHGSMCMAFSGRCLISNFLTGRSGNHGECAQPCRWRYSVVEEKRPGQYFPVEETEGGSYVFNSQDMNMLPHIGEVIEAGATSLKIEGRAKSAYYVAAMTNAYKCAVDEYLAWRDERIEAGEQADPKEFTPSSWLLDEPYKVSHRDYCTGFWYHDVPAGQNVDRGGYYRDWIVVGDVLGWRDGRVTFIGRNKIVPGQSIEILQPGVPPMQLTVADDIRDADGMHADAANNPTHVFSLPCEQPVVPGAAMRTRALKPTLKAE</sequence>
<keyword evidence="1" id="KW-0645">Protease</keyword>
<comment type="similarity">
    <text evidence="3">Belongs to the peptidase U32 family.</text>
</comment>
<dbReference type="Pfam" id="PF16325">
    <property type="entry name" value="Peptidase_U32_C"/>
    <property type="match status" value="1"/>
</dbReference>
<keyword evidence="2" id="KW-0378">Hydrolase</keyword>
<evidence type="ECO:0000256" key="2">
    <source>
        <dbReference type="ARBA" id="ARBA00022801"/>
    </source>
</evidence>
<dbReference type="GO" id="GO:0006508">
    <property type="term" value="P:proteolysis"/>
    <property type="evidence" value="ECO:0007669"/>
    <property type="project" value="UniProtKB-KW"/>
</dbReference>
<proteinExistence type="inferred from homology"/>